<keyword evidence="3" id="KW-1185">Reference proteome</keyword>
<dbReference type="RefSeq" id="XP_031852922.1">
    <property type="nucleotide sequence ID" value="XM_031997031.1"/>
</dbReference>
<feature type="region of interest" description="Disordered" evidence="1">
    <location>
        <begin position="339"/>
        <end position="365"/>
    </location>
</feature>
<dbReference type="AlphaFoldDB" id="A0A5E8BD97"/>
<feature type="compositionally biased region" description="Basic and acidic residues" evidence="1">
    <location>
        <begin position="763"/>
        <end position="772"/>
    </location>
</feature>
<feature type="region of interest" description="Disordered" evidence="1">
    <location>
        <begin position="1"/>
        <end position="52"/>
    </location>
</feature>
<feature type="compositionally biased region" description="Basic residues" evidence="1">
    <location>
        <begin position="789"/>
        <end position="798"/>
    </location>
</feature>
<reference evidence="2 3" key="1">
    <citation type="submission" date="2019-09" db="EMBL/GenBank/DDBJ databases">
        <authorList>
            <person name="Brejova B."/>
        </authorList>
    </citation>
    <scope>NUCLEOTIDE SEQUENCE [LARGE SCALE GENOMIC DNA]</scope>
</reference>
<proteinExistence type="predicted"/>
<feature type="compositionally biased region" description="Basic and acidic residues" evidence="1">
    <location>
        <begin position="275"/>
        <end position="290"/>
    </location>
</feature>
<feature type="region of interest" description="Disordered" evidence="1">
    <location>
        <begin position="247"/>
        <end position="290"/>
    </location>
</feature>
<evidence type="ECO:0000256" key="1">
    <source>
        <dbReference type="SAM" id="MobiDB-lite"/>
    </source>
</evidence>
<evidence type="ECO:0000313" key="2">
    <source>
        <dbReference type="EMBL" id="VVT49525.1"/>
    </source>
</evidence>
<gene>
    <name evidence="2" type="ORF">SAPINGB_P002312</name>
</gene>
<evidence type="ECO:0000313" key="3">
    <source>
        <dbReference type="Proteomes" id="UP000398389"/>
    </source>
</evidence>
<feature type="region of interest" description="Disordered" evidence="1">
    <location>
        <begin position="921"/>
        <end position="1003"/>
    </location>
</feature>
<sequence length="1038" mass="114768">MLLELESHSATGKKSPSKTYKTTRSSAQLPKNPSQSLVPLGPSSSSSSSSSSDFCSLTLTSKKKKNNNNKLQYPLSPLLIKDPLLMYGSTMVPGGSSSPGFKTFSLTEPTFPKLVSKYNSHNRPLNRQYSAKYVDFPPVKIGLHSKTHYPRVHGTVGDTIVGPSTQRVKALAAYHAQLNKGTFFNNRALVDFSKIPAWFTARDIYFNASNLSKRKKKMARIKVQGMRQMTEINAALIEAKEMEVEVETNEFDYHSEEDEDEDEDEENEDDYDNEEEKKEKEKELSNKDNEMIVEEENKLIKTASLVQKKTRDSETTFLREYKVMMIAVPKANQLPSTLKNEVSEEVSMRKSEDTMHRDKRRNSSFSRAFLGLTKPGVTKKRNGGVKNGGEIQYEGEVYEVQVESDYKKKKGGVTAVVTEIGDDESCVQQEKKRKRIRFSDQVEYSWFEYLAAEDVAEVRSSMLHNGEMPTTPFAMASLTRPRGSFSWTLKGMMMSHSTSLLSGGIGNGTILSETTEGSGEEVKQPAELAPVLTSSAPQEMYKLRPASKSITSLVSLSNLPLEEAVNALNYHENAPSSLPVTRFLYPVSSAGLLTSVNSRGEKQVYSHSSPRGLVRRDTASLHAVTRMLSKSLGRSGQWSSGGNEVGSSGTVSGSAMRFRKEVIRKKTHHFYIARVFRTNFGDEDGGRVTTEEEEEEEDELMVKGLQNKAEGSIRGIMKVRRVPVVAEHGGLGDKKANQQEEAVADGAGSDYPESIYRYYLETDGERTGRDSDDKDEEEDQPIDGLHCHQQPHRHRGLRPWRVGNGTVSVSSASFSPSKKVWWQSFCDSGNDGNDGDDGVSGFSFVKPLSSSIQTKESKKKNYYFGKKGDRINLEGYLNNCYCDKCNEAYLQNHVEPYAEPVQIGPCRKYRITASNIVGRSSSKSISTGLNSNSNSNSNDSLSASALGPPKTVLAPQQQVPGRSPSPLSLSTGTVSNGNGNGSGSGGGSGGMSRGLVAGSGKSEWEGKYLETNAPRMLEFMYYNWVFFGQKPPEEPQFL</sequence>
<feature type="region of interest" description="Disordered" evidence="1">
    <location>
        <begin position="763"/>
        <end position="800"/>
    </location>
</feature>
<feature type="compositionally biased region" description="Low complexity" evidence="1">
    <location>
        <begin position="43"/>
        <end position="52"/>
    </location>
</feature>
<name>A0A5E8BD97_9ASCO</name>
<feature type="compositionally biased region" description="Polar residues" evidence="1">
    <location>
        <begin position="8"/>
        <end position="37"/>
    </location>
</feature>
<feature type="compositionally biased region" description="Low complexity" evidence="1">
    <location>
        <begin position="929"/>
        <end position="946"/>
    </location>
</feature>
<organism evidence="2 3">
    <name type="scientific">Magnusiomyces paraingens</name>
    <dbReference type="NCBI Taxonomy" id="2606893"/>
    <lineage>
        <taxon>Eukaryota</taxon>
        <taxon>Fungi</taxon>
        <taxon>Dikarya</taxon>
        <taxon>Ascomycota</taxon>
        <taxon>Saccharomycotina</taxon>
        <taxon>Dipodascomycetes</taxon>
        <taxon>Dipodascales</taxon>
        <taxon>Dipodascaceae</taxon>
        <taxon>Magnusiomyces</taxon>
    </lineage>
</organism>
<dbReference type="GeneID" id="43581131"/>
<feature type="compositionally biased region" description="Polar residues" evidence="1">
    <location>
        <begin position="954"/>
        <end position="974"/>
    </location>
</feature>
<dbReference type="Proteomes" id="UP000398389">
    <property type="component" value="Unassembled WGS sequence"/>
</dbReference>
<dbReference type="EMBL" id="CABVLU010000002">
    <property type="protein sequence ID" value="VVT49525.1"/>
    <property type="molecule type" value="Genomic_DNA"/>
</dbReference>
<feature type="compositionally biased region" description="Gly residues" evidence="1">
    <location>
        <begin position="978"/>
        <end position="992"/>
    </location>
</feature>
<protein>
    <submittedName>
        <fullName evidence="2">Uncharacterized protein</fullName>
    </submittedName>
</protein>
<feature type="compositionally biased region" description="Acidic residues" evidence="1">
    <location>
        <begin position="247"/>
        <end position="274"/>
    </location>
</feature>
<accession>A0A5E8BD97</accession>
<feature type="compositionally biased region" description="Basic and acidic residues" evidence="1">
    <location>
        <begin position="346"/>
        <end position="356"/>
    </location>
</feature>